<gene>
    <name evidence="1" type="ORF">JIN82_08915</name>
</gene>
<reference evidence="1" key="1">
    <citation type="submission" date="2021-01" db="EMBL/GenBank/DDBJ databases">
        <title>Modified the classification status of verrucomicrobia.</title>
        <authorList>
            <person name="Feng X."/>
        </authorList>
    </citation>
    <scope>NUCLEOTIDE SEQUENCE</scope>
    <source>
        <strain evidence="1">_KCTC 22039</strain>
    </source>
</reference>
<sequence length="97" mass="10974">MMINNPNYLFPQAENTACYTSKHIIEDGKPILHVVHDEDGEWQFMGDQECDVEDARIVTMGQIVQLDPSVNGLYEMPSGIGAFRESVGGEWKPYKLQ</sequence>
<evidence type="ECO:0000313" key="2">
    <source>
        <dbReference type="Proteomes" id="UP000624703"/>
    </source>
</evidence>
<protein>
    <recommendedName>
        <fullName evidence="3">DUF2185 domain-containing protein</fullName>
    </recommendedName>
</protein>
<dbReference type="EMBL" id="JAENIM010000039">
    <property type="protein sequence ID" value="MBK1791271.1"/>
    <property type="molecule type" value="Genomic_DNA"/>
</dbReference>
<organism evidence="1 2">
    <name type="scientific">Persicirhabdus sediminis</name>
    <dbReference type="NCBI Taxonomy" id="454144"/>
    <lineage>
        <taxon>Bacteria</taxon>
        <taxon>Pseudomonadati</taxon>
        <taxon>Verrucomicrobiota</taxon>
        <taxon>Verrucomicrobiia</taxon>
        <taxon>Verrucomicrobiales</taxon>
        <taxon>Verrucomicrobiaceae</taxon>
        <taxon>Persicirhabdus</taxon>
    </lineage>
</organism>
<dbReference type="AlphaFoldDB" id="A0A8J7MDK0"/>
<evidence type="ECO:0000313" key="1">
    <source>
        <dbReference type="EMBL" id="MBK1791271.1"/>
    </source>
</evidence>
<keyword evidence="2" id="KW-1185">Reference proteome</keyword>
<name>A0A8J7MDK0_9BACT</name>
<accession>A0A8J7MDK0</accession>
<dbReference type="Proteomes" id="UP000624703">
    <property type="component" value="Unassembled WGS sequence"/>
</dbReference>
<evidence type="ECO:0008006" key="3">
    <source>
        <dbReference type="Google" id="ProtNLM"/>
    </source>
</evidence>
<proteinExistence type="predicted"/>
<comment type="caution">
    <text evidence="1">The sequence shown here is derived from an EMBL/GenBank/DDBJ whole genome shotgun (WGS) entry which is preliminary data.</text>
</comment>